<name>A0ABQ5FBU4_9ASTR</name>
<sequence length="203" mass="23198">MLQMEPLNMDDLIGDNISRVLSTSIKIDMALDLIDTLEQLRRAADNYELRDWHPLVSDVVEIEIWCQGEGMIRTRRDCIIKDHSNGEDVVMRCINDDMFADQHRHKQFRLLIEVEFEKQENLKRVAHDVEVVVEMVVMEYHECLEGNIECCQAKVKGRGESFGSLMIFDGAFGGVGDEEVVVREGVVRLSSSFVRSTNSCFGV</sequence>
<proteinExistence type="predicted"/>
<dbReference type="EMBL" id="BQNB010017195">
    <property type="protein sequence ID" value="GJT60378.1"/>
    <property type="molecule type" value="Genomic_DNA"/>
</dbReference>
<organism evidence="1 2">
    <name type="scientific">Tanacetum coccineum</name>
    <dbReference type="NCBI Taxonomy" id="301880"/>
    <lineage>
        <taxon>Eukaryota</taxon>
        <taxon>Viridiplantae</taxon>
        <taxon>Streptophyta</taxon>
        <taxon>Embryophyta</taxon>
        <taxon>Tracheophyta</taxon>
        <taxon>Spermatophyta</taxon>
        <taxon>Magnoliopsida</taxon>
        <taxon>eudicotyledons</taxon>
        <taxon>Gunneridae</taxon>
        <taxon>Pentapetalae</taxon>
        <taxon>asterids</taxon>
        <taxon>campanulids</taxon>
        <taxon>Asterales</taxon>
        <taxon>Asteraceae</taxon>
        <taxon>Asteroideae</taxon>
        <taxon>Anthemideae</taxon>
        <taxon>Anthemidinae</taxon>
        <taxon>Tanacetum</taxon>
    </lineage>
</organism>
<protein>
    <submittedName>
        <fullName evidence="1">Uncharacterized protein</fullName>
    </submittedName>
</protein>
<keyword evidence="2" id="KW-1185">Reference proteome</keyword>
<gene>
    <name evidence="1" type="ORF">Tco_1003911</name>
</gene>
<evidence type="ECO:0000313" key="2">
    <source>
        <dbReference type="Proteomes" id="UP001151760"/>
    </source>
</evidence>
<accession>A0ABQ5FBU4</accession>
<reference evidence="1" key="2">
    <citation type="submission" date="2022-01" db="EMBL/GenBank/DDBJ databases">
        <authorList>
            <person name="Yamashiro T."/>
            <person name="Shiraishi A."/>
            <person name="Satake H."/>
            <person name="Nakayama K."/>
        </authorList>
    </citation>
    <scope>NUCLEOTIDE SEQUENCE</scope>
</reference>
<comment type="caution">
    <text evidence="1">The sequence shown here is derived from an EMBL/GenBank/DDBJ whole genome shotgun (WGS) entry which is preliminary data.</text>
</comment>
<reference evidence="1" key="1">
    <citation type="journal article" date="2022" name="Int. J. Mol. Sci.">
        <title>Draft Genome of Tanacetum Coccineum: Genomic Comparison of Closely Related Tanacetum-Family Plants.</title>
        <authorList>
            <person name="Yamashiro T."/>
            <person name="Shiraishi A."/>
            <person name="Nakayama K."/>
            <person name="Satake H."/>
        </authorList>
    </citation>
    <scope>NUCLEOTIDE SEQUENCE</scope>
</reference>
<evidence type="ECO:0000313" key="1">
    <source>
        <dbReference type="EMBL" id="GJT60378.1"/>
    </source>
</evidence>
<dbReference type="Proteomes" id="UP001151760">
    <property type="component" value="Unassembled WGS sequence"/>
</dbReference>